<dbReference type="RefSeq" id="WP_069965875.1">
    <property type="nucleotide sequence ID" value="NZ_CM124774.1"/>
</dbReference>
<name>A0A1E5QPD0_9CYAN</name>
<sequence>MDLQFRLCTQNDLPILQVLLSELDSELQLSEGQMQAIFERICQIPNYHYYLAQLAGEPVGCFSLLIVPTFLRNGACEALLDSVVVLPPYRGQGIGRTMMQEVARICREAGCYKITLSSNLKRDRAHQFYQNLGFEQHGWSFSLDLCSIPLS</sequence>
<dbReference type="InterPro" id="IPR000182">
    <property type="entry name" value="GNAT_dom"/>
</dbReference>
<feature type="domain" description="N-acetyltransferase" evidence="3">
    <location>
        <begin position="3"/>
        <end position="151"/>
    </location>
</feature>
<evidence type="ECO:0000259" key="3">
    <source>
        <dbReference type="PROSITE" id="PS51186"/>
    </source>
</evidence>
<dbReference type="Gene3D" id="3.40.630.30">
    <property type="match status" value="1"/>
</dbReference>
<gene>
    <name evidence="4" type="ORF">BH720_04020</name>
</gene>
<protein>
    <submittedName>
        <fullName evidence="4">GNAT family N-acetyltransferase</fullName>
    </submittedName>
</protein>
<dbReference type="EMBL" id="MJGC01000037">
    <property type="protein sequence ID" value="OEJ76522.1"/>
    <property type="molecule type" value="Genomic_DNA"/>
</dbReference>
<dbReference type="PROSITE" id="PS51186">
    <property type="entry name" value="GNAT"/>
    <property type="match status" value="1"/>
</dbReference>
<dbReference type="OrthoDB" id="9798006at2"/>
<dbReference type="PANTHER" id="PTHR43877">
    <property type="entry name" value="AMINOALKYLPHOSPHONATE N-ACETYLTRANSFERASE-RELATED-RELATED"/>
    <property type="match status" value="1"/>
</dbReference>
<dbReference type="InterPro" id="IPR016181">
    <property type="entry name" value="Acyl_CoA_acyltransferase"/>
</dbReference>
<dbReference type="Pfam" id="PF00583">
    <property type="entry name" value="Acetyltransf_1"/>
    <property type="match status" value="1"/>
</dbReference>
<dbReference type="InterPro" id="IPR050832">
    <property type="entry name" value="Bact_Acetyltransf"/>
</dbReference>
<accession>A0A1E5QPD0</accession>
<comment type="caution">
    <text evidence="4">The sequence shown here is derived from an EMBL/GenBank/DDBJ whole genome shotgun (WGS) entry which is preliminary data.</text>
</comment>
<evidence type="ECO:0000256" key="2">
    <source>
        <dbReference type="ARBA" id="ARBA00023315"/>
    </source>
</evidence>
<dbReference type="STRING" id="1781255.BH720_04020"/>
<reference evidence="4" key="1">
    <citation type="submission" date="2016-09" db="EMBL/GenBank/DDBJ databases">
        <title>Draft genome of thermotolerant cyanobacterium Desertifilum sp. strain IPPAS B-1220.</title>
        <authorList>
            <person name="Sinetova M.A."/>
            <person name="Bolakhan K."/>
            <person name="Zayadan B.K."/>
            <person name="Mironov K.S."/>
            <person name="Ustinova V."/>
            <person name="Kupriyanova E.V."/>
            <person name="Sidorov R.A."/>
            <person name="Skrypnik A.N."/>
            <person name="Gogoleva N.E."/>
            <person name="Gogolev Y.V."/>
            <person name="Los D.A."/>
        </authorList>
    </citation>
    <scope>NUCLEOTIDE SEQUENCE [LARGE SCALE GENOMIC DNA]</scope>
    <source>
        <strain evidence="4">IPPAS B-1220</strain>
    </source>
</reference>
<keyword evidence="2" id="KW-0012">Acyltransferase</keyword>
<dbReference type="AlphaFoldDB" id="A0A1E5QPD0"/>
<dbReference type="CDD" id="cd04301">
    <property type="entry name" value="NAT_SF"/>
    <property type="match status" value="1"/>
</dbReference>
<keyword evidence="1 4" id="KW-0808">Transferase</keyword>
<evidence type="ECO:0000313" key="4">
    <source>
        <dbReference type="EMBL" id="OEJ76522.1"/>
    </source>
</evidence>
<organism evidence="4">
    <name type="scientific">Desertifilum tharense IPPAS B-1220</name>
    <dbReference type="NCBI Taxonomy" id="1781255"/>
    <lineage>
        <taxon>Bacteria</taxon>
        <taxon>Bacillati</taxon>
        <taxon>Cyanobacteriota</taxon>
        <taxon>Cyanophyceae</taxon>
        <taxon>Desertifilales</taxon>
        <taxon>Desertifilaceae</taxon>
        <taxon>Desertifilum</taxon>
    </lineage>
</organism>
<evidence type="ECO:0000256" key="1">
    <source>
        <dbReference type="ARBA" id="ARBA00022679"/>
    </source>
</evidence>
<dbReference type="GO" id="GO:0016747">
    <property type="term" value="F:acyltransferase activity, transferring groups other than amino-acyl groups"/>
    <property type="evidence" value="ECO:0007669"/>
    <property type="project" value="InterPro"/>
</dbReference>
<proteinExistence type="predicted"/>
<dbReference type="SUPFAM" id="SSF55729">
    <property type="entry name" value="Acyl-CoA N-acyltransferases (Nat)"/>
    <property type="match status" value="1"/>
</dbReference>